<dbReference type="InterPro" id="IPR012337">
    <property type="entry name" value="RNaseH-like_sf"/>
</dbReference>
<dbReference type="InterPro" id="IPR025948">
    <property type="entry name" value="HTH-like_dom"/>
</dbReference>
<reference evidence="3" key="1">
    <citation type="journal article" date="2019" name="Int. J. Syst. Evol. Microbiol.">
        <title>The Global Catalogue of Microorganisms (GCM) 10K type strain sequencing project: providing services to taxonomists for standard genome sequencing and annotation.</title>
        <authorList>
            <consortium name="The Broad Institute Genomics Platform"/>
            <consortium name="The Broad Institute Genome Sequencing Center for Infectious Disease"/>
            <person name="Wu L."/>
            <person name="Ma J."/>
        </authorList>
    </citation>
    <scope>NUCLEOTIDE SEQUENCE [LARGE SCALE GENOMIC DNA]</scope>
    <source>
        <strain evidence="3">CGMCC 1.12942</strain>
    </source>
</reference>
<keyword evidence="3" id="KW-1185">Reference proteome</keyword>
<evidence type="ECO:0000259" key="1">
    <source>
        <dbReference type="Pfam" id="PF13276"/>
    </source>
</evidence>
<dbReference type="PANTHER" id="PTHR46889">
    <property type="entry name" value="TRANSPOSASE INSF FOR INSERTION SEQUENCE IS3B-RELATED"/>
    <property type="match status" value="1"/>
</dbReference>
<accession>A0ABW2RQ94</accession>
<comment type="caution">
    <text evidence="2">The sequence shown here is derived from an EMBL/GenBank/DDBJ whole genome shotgun (WGS) entry which is preliminary data.</text>
</comment>
<dbReference type="EMBL" id="JBHTBW010000081">
    <property type="protein sequence ID" value="MFC7443150.1"/>
    <property type="molecule type" value="Genomic_DNA"/>
</dbReference>
<dbReference type="RefSeq" id="WP_379867477.1">
    <property type="nucleotide sequence ID" value="NZ_JBHTBW010000081.1"/>
</dbReference>
<protein>
    <submittedName>
        <fullName evidence="2">IS3 family transposase</fullName>
    </submittedName>
</protein>
<dbReference type="Pfam" id="PF13276">
    <property type="entry name" value="HTH_21"/>
    <property type="match status" value="1"/>
</dbReference>
<organism evidence="2 3">
    <name type="scientific">Laceyella putida</name>
    <dbReference type="NCBI Taxonomy" id="110101"/>
    <lineage>
        <taxon>Bacteria</taxon>
        <taxon>Bacillati</taxon>
        <taxon>Bacillota</taxon>
        <taxon>Bacilli</taxon>
        <taxon>Bacillales</taxon>
        <taxon>Thermoactinomycetaceae</taxon>
        <taxon>Laceyella</taxon>
    </lineage>
</organism>
<proteinExistence type="predicted"/>
<evidence type="ECO:0000313" key="2">
    <source>
        <dbReference type="EMBL" id="MFC7443150.1"/>
    </source>
</evidence>
<gene>
    <name evidence="2" type="ORF">ACFQNG_18965</name>
</gene>
<sequence length="172" mass="20479">MARTLMDEGYSVPQITYALQINRTYGYSLLKQEQPKKREKTDEASLRQKILELCGEFPTNGYLRIRVWLKKRFQLQVNGKRVYRMMKELNVLVKTKRFEAKRKKQPGKIPVVRSNEHFQVDMTKFWCGRDGWGYLFAVIDAFDREIVGYSFSRFCRTKKLLMAVNQFELPFS</sequence>
<dbReference type="SUPFAM" id="SSF53098">
    <property type="entry name" value="Ribonuclease H-like"/>
    <property type="match status" value="1"/>
</dbReference>
<dbReference type="Proteomes" id="UP001596500">
    <property type="component" value="Unassembled WGS sequence"/>
</dbReference>
<feature type="domain" description="HTH-like" evidence="1">
    <location>
        <begin position="43"/>
        <end position="97"/>
    </location>
</feature>
<name>A0ABW2RQ94_9BACL</name>
<evidence type="ECO:0000313" key="3">
    <source>
        <dbReference type="Proteomes" id="UP001596500"/>
    </source>
</evidence>
<dbReference type="PANTHER" id="PTHR46889:SF4">
    <property type="entry name" value="TRANSPOSASE INSO FOR INSERTION SEQUENCE ELEMENT IS911B-RELATED"/>
    <property type="match status" value="1"/>
</dbReference>
<dbReference type="InterPro" id="IPR050900">
    <property type="entry name" value="Transposase_IS3/IS150/IS904"/>
</dbReference>